<gene>
    <name evidence="1" type="ORF">I4J89_48130</name>
</gene>
<proteinExistence type="predicted"/>
<dbReference type="AlphaFoldDB" id="A0A931CFJ0"/>
<name>A0A931CFJ0_9ACTN</name>
<dbReference type="Proteomes" id="UP000598146">
    <property type="component" value="Unassembled WGS sequence"/>
</dbReference>
<sequence>MLNDETRPTCERCQFRLHDERDYLARITPDDVPAAVAERVVGALNGMADAERFRQAAPLVDRAVPGQPSLIDNLLDRRPAGGFTDLAAVAGTPELSSGRFSELVAALGVDRQPYEPEFARGSTQPSHGTFSASRTELDFSYQMLTPGAGEVKVLQGARCSACRTNVPSFNDETNSWEARLQITRLIIDGGNADATVNVTMDHSLNPFDFMKPVDRDAPTFQFPALMQLNNNMILKVRPAGGETLTLVSRDAPVQVGIIHHWPPYGMRLHSVGTTDYHVLGDPEATPVLRVLDGTTFLTGPSNFLNHRADIVRHRYTPPEAPGRLPSVALSWKPVPPGDEYEREADYYHVYRGISEDSWSNVSGPVSRTEWVDLTAPPVAGALSYRVVPVWVTSMGEIFEGFPGQPLRVEPAGSSARQ</sequence>
<keyword evidence="2" id="KW-1185">Reference proteome</keyword>
<dbReference type="RefSeq" id="WP_196420941.1">
    <property type="nucleotide sequence ID" value="NZ_JADQTO010000057.1"/>
</dbReference>
<evidence type="ECO:0000313" key="1">
    <source>
        <dbReference type="EMBL" id="MBG0569199.1"/>
    </source>
</evidence>
<dbReference type="EMBL" id="JADQTO010000057">
    <property type="protein sequence ID" value="MBG0569199.1"/>
    <property type="molecule type" value="Genomic_DNA"/>
</dbReference>
<reference evidence="1" key="1">
    <citation type="submission" date="2020-11" db="EMBL/GenBank/DDBJ databases">
        <title>Isolation and identification of active actinomycetes.</title>
        <authorList>
            <person name="Sun X."/>
        </authorList>
    </citation>
    <scope>NUCLEOTIDE SEQUENCE</scope>
    <source>
        <strain evidence="1">NEAU-A11</strain>
    </source>
</reference>
<comment type="caution">
    <text evidence="1">The sequence shown here is derived from an EMBL/GenBank/DDBJ whole genome shotgun (WGS) entry which is preliminary data.</text>
</comment>
<evidence type="ECO:0000313" key="2">
    <source>
        <dbReference type="Proteomes" id="UP000598146"/>
    </source>
</evidence>
<protein>
    <submittedName>
        <fullName evidence="1">Uncharacterized protein</fullName>
    </submittedName>
</protein>
<organism evidence="1 2">
    <name type="scientific">Actinoplanes aureus</name>
    <dbReference type="NCBI Taxonomy" id="2792083"/>
    <lineage>
        <taxon>Bacteria</taxon>
        <taxon>Bacillati</taxon>
        <taxon>Actinomycetota</taxon>
        <taxon>Actinomycetes</taxon>
        <taxon>Micromonosporales</taxon>
        <taxon>Micromonosporaceae</taxon>
        <taxon>Actinoplanes</taxon>
    </lineage>
</organism>
<accession>A0A931CFJ0</accession>